<sequence>MTPPPKLTQKALTKTAHCQFSCQTSIPHPDEFSKLFR</sequence>
<protein>
    <submittedName>
        <fullName evidence="1">Uncharacterized protein</fullName>
    </submittedName>
</protein>
<reference evidence="1" key="1">
    <citation type="submission" date="2018-02" db="EMBL/GenBank/DDBJ databases">
        <title>Rhizophora mucronata_Transcriptome.</title>
        <authorList>
            <person name="Meera S.P."/>
            <person name="Sreeshan A."/>
            <person name="Augustine A."/>
        </authorList>
    </citation>
    <scope>NUCLEOTIDE SEQUENCE</scope>
    <source>
        <tissue evidence="1">Leaf</tissue>
    </source>
</reference>
<evidence type="ECO:0000313" key="1">
    <source>
        <dbReference type="EMBL" id="MBX36804.1"/>
    </source>
</evidence>
<proteinExistence type="predicted"/>
<dbReference type="EMBL" id="GGEC01056320">
    <property type="protein sequence ID" value="MBX36804.1"/>
    <property type="molecule type" value="Transcribed_RNA"/>
</dbReference>
<name>A0A2P2N2V2_RHIMU</name>
<accession>A0A2P2N2V2</accession>
<dbReference type="AlphaFoldDB" id="A0A2P2N2V2"/>
<organism evidence="1">
    <name type="scientific">Rhizophora mucronata</name>
    <name type="common">Asiatic mangrove</name>
    <dbReference type="NCBI Taxonomy" id="61149"/>
    <lineage>
        <taxon>Eukaryota</taxon>
        <taxon>Viridiplantae</taxon>
        <taxon>Streptophyta</taxon>
        <taxon>Embryophyta</taxon>
        <taxon>Tracheophyta</taxon>
        <taxon>Spermatophyta</taxon>
        <taxon>Magnoliopsida</taxon>
        <taxon>eudicotyledons</taxon>
        <taxon>Gunneridae</taxon>
        <taxon>Pentapetalae</taxon>
        <taxon>rosids</taxon>
        <taxon>fabids</taxon>
        <taxon>Malpighiales</taxon>
        <taxon>Rhizophoraceae</taxon>
        <taxon>Rhizophora</taxon>
    </lineage>
</organism>